<evidence type="ECO:0000313" key="9">
    <source>
        <dbReference type="EMBL" id="EGG20872.1"/>
    </source>
</evidence>
<feature type="compositionally biased region" description="Polar residues" evidence="6">
    <location>
        <begin position="767"/>
        <end position="777"/>
    </location>
</feature>
<proteinExistence type="inferred from homology"/>
<dbReference type="AlphaFoldDB" id="F4PTJ0"/>
<dbReference type="GO" id="GO:0140662">
    <property type="term" value="F:ATP-dependent protein folding chaperone"/>
    <property type="evidence" value="ECO:0007669"/>
    <property type="project" value="InterPro"/>
</dbReference>
<evidence type="ECO:0000256" key="4">
    <source>
        <dbReference type="ARBA" id="ARBA00023186"/>
    </source>
</evidence>
<dbReference type="FunFam" id="3.30.565.10:FF:000005">
    <property type="entry name" value="Heat shock protein 90"/>
    <property type="match status" value="1"/>
</dbReference>
<feature type="binding site" evidence="5">
    <location>
        <position position="135"/>
    </location>
    <ligand>
        <name>ATP</name>
        <dbReference type="ChEBI" id="CHEBI:30616"/>
    </ligand>
</feature>
<evidence type="ECO:0000256" key="7">
    <source>
        <dbReference type="SAM" id="SignalP"/>
    </source>
</evidence>
<feature type="binding site" evidence="5">
    <location>
        <position position="127"/>
    </location>
    <ligand>
        <name>ATP</name>
        <dbReference type="ChEBI" id="CHEBI:30616"/>
    </ligand>
</feature>
<dbReference type="Gene3D" id="3.30.230.80">
    <property type="match status" value="1"/>
</dbReference>
<gene>
    <name evidence="9" type="primary">grp94</name>
    <name evidence="9" type="ORF">DFA_00737</name>
</gene>
<keyword evidence="4" id="KW-0143">Chaperone</keyword>
<dbReference type="GO" id="GO:0005524">
    <property type="term" value="F:ATP binding"/>
    <property type="evidence" value="ECO:0007669"/>
    <property type="project" value="UniProtKB-KW"/>
</dbReference>
<dbReference type="SMART" id="SM00387">
    <property type="entry name" value="HATPase_c"/>
    <property type="match status" value="1"/>
</dbReference>
<feature type="domain" description="Histidine kinase/HSP90-like ATPase" evidence="8">
    <location>
        <begin position="67"/>
        <end position="228"/>
    </location>
</feature>
<dbReference type="SUPFAM" id="SSF55874">
    <property type="entry name" value="ATPase domain of HSP90 chaperone/DNA topoisomerase II/histidine kinase"/>
    <property type="match status" value="1"/>
</dbReference>
<dbReference type="RefSeq" id="XP_004358722.1">
    <property type="nucleotide sequence ID" value="XM_004358665.1"/>
</dbReference>
<evidence type="ECO:0000313" key="10">
    <source>
        <dbReference type="Proteomes" id="UP000007797"/>
    </source>
</evidence>
<evidence type="ECO:0000256" key="2">
    <source>
        <dbReference type="ARBA" id="ARBA00022741"/>
    </source>
</evidence>
<dbReference type="InterPro" id="IPR036890">
    <property type="entry name" value="HATPase_C_sf"/>
</dbReference>
<keyword evidence="3 5" id="KW-0067">ATP-binding</keyword>
<dbReference type="GO" id="GO:0005798">
    <property type="term" value="C:Golgi-associated vesicle"/>
    <property type="evidence" value="ECO:0007669"/>
    <property type="project" value="EnsemblProtists"/>
</dbReference>
<dbReference type="SUPFAM" id="SSF110942">
    <property type="entry name" value="HSP90 C-terminal domain"/>
    <property type="match status" value="1"/>
</dbReference>
<dbReference type="Gene3D" id="3.40.50.11260">
    <property type="match status" value="1"/>
</dbReference>
<evidence type="ECO:0000256" key="1">
    <source>
        <dbReference type="ARBA" id="ARBA00008239"/>
    </source>
</evidence>
<dbReference type="PIRSF" id="PIRSF002583">
    <property type="entry name" value="Hsp90"/>
    <property type="match status" value="1"/>
</dbReference>
<feature type="binding site" evidence="5">
    <location>
        <position position="122"/>
    </location>
    <ligand>
        <name>ATP</name>
        <dbReference type="ChEBI" id="CHEBI:30616"/>
    </ligand>
</feature>
<dbReference type="InterPro" id="IPR020568">
    <property type="entry name" value="Ribosomal_Su5_D2-typ_SF"/>
</dbReference>
<dbReference type="GO" id="GO:0016887">
    <property type="term" value="F:ATP hydrolysis activity"/>
    <property type="evidence" value="ECO:0007669"/>
    <property type="project" value="InterPro"/>
</dbReference>
<feature type="compositionally biased region" description="Acidic residues" evidence="6">
    <location>
        <begin position="754"/>
        <end position="763"/>
    </location>
</feature>
<dbReference type="Pfam" id="PF13589">
    <property type="entry name" value="HATPase_c_3"/>
    <property type="match status" value="1"/>
</dbReference>
<feature type="binding site" evidence="5">
    <location>
        <begin position="142"/>
        <end position="143"/>
    </location>
    <ligand>
        <name>ATP</name>
        <dbReference type="ChEBI" id="CHEBI:30616"/>
    </ligand>
</feature>
<keyword evidence="2 5" id="KW-0547">Nucleotide-binding</keyword>
<dbReference type="Proteomes" id="UP000007797">
    <property type="component" value="Unassembled WGS sequence"/>
</dbReference>
<evidence type="ECO:0000259" key="8">
    <source>
        <dbReference type="SMART" id="SM00387"/>
    </source>
</evidence>
<organism evidence="9 10">
    <name type="scientific">Cavenderia fasciculata</name>
    <name type="common">Slime mold</name>
    <name type="synonym">Dictyostelium fasciculatum</name>
    <dbReference type="NCBI Taxonomy" id="261658"/>
    <lineage>
        <taxon>Eukaryota</taxon>
        <taxon>Amoebozoa</taxon>
        <taxon>Evosea</taxon>
        <taxon>Eumycetozoa</taxon>
        <taxon>Dictyostelia</taxon>
        <taxon>Acytosteliales</taxon>
        <taxon>Cavenderiaceae</taxon>
        <taxon>Cavenderia</taxon>
    </lineage>
</organism>
<dbReference type="FunFam" id="3.30.230.80:FF:000001">
    <property type="entry name" value="Heat shock protein 90 alpha"/>
    <property type="match status" value="1"/>
</dbReference>
<dbReference type="EMBL" id="GL883010">
    <property type="protein sequence ID" value="EGG20872.1"/>
    <property type="molecule type" value="Genomic_DNA"/>
</dbReference>
<feature type="chain" id="PRO_5003313316" evidence="7">
    <location>
        <begin position="29"/>
        <end position="777"/>
    </location>
</feature>
<dbReference type="HAMAP" id="MF_00505">
    <property type="entry name" value="HSP90"/>
    <property type="match status" value="1"/>
</dbReference>
<sequence>MTSKSRLSLLMVMLVCLITMLAIPKGMANEGISAEDQSIIKSQGETHEFQAEVNKLMNIIINSLYSKKEIFLRELISNSADALDKIRFLALTNPALLGEGEQANLDIKIQVDKENHFLHITDKGIGMTKADLIKNLGTIAQSGTKEFIQKLTESADSKGSSNLIGQFGVGFYSLFLVADYVVVTSKNNEDDQYVWTSTSDSSFSIMKDPKGNTLGRGTRISLHIKDDSLEFLEQSTIEELVKKYSQFINFPIYLYSSKEVDAPEEEQVETPIEEQEDDEVKVGEEEEEEDEQEDEQEEEKPKEKKKITEWTWEKLNNNKPLWMRSPKEVEKEEYTEFYQALNKRTDSPLAYSHFVAEGDTEFRAMLFIPKDPPQNMFDPEAVLNGVKLFVRRVFITDNIRELLPAWLRFLQGVIDSDDLPLNVSREILQQHKLIGTIRKRVIKKFIQMVQEISNREDKAEYHDFFKKYGTALKFGIIEETGENKNRLIKLLQFASSKDDHTTFEDYVSRMKEGQDQIYYLGGKDKEQLAQSPLAEQALKQGYEVLYLVDPVDEYLFSQINKYGELQLTNLAREGVKFNKETNAEEADSEKAVTEEYKPLTDFLQKQLGKRVQKVVISKLLSDSPCILLSNTWGVTANMERIMKAQSNAGQQQEMAPFMKAKVMEINPTHSLIRALLARVNEFGNTDEAAKVQANVLYETAAISSGYTIENPTSFTNWIYKLMELSSDKLSETKYETPTKEDDVDFSEPTLPTTNEEEPVDPIYEEFVNNNQGGHDEL</sequence>
<dbReference type="OMA" id="RVMITDE"/>
<dbReference type="GeneID" id="14872602"/>
<dbReference type="InterPro" id="IPR037196">
    <property type="entry name" value="HSP90_C"/>
</dbReference>
<dbReference type="NCBIfam" id="NF003555">
    <property type="entry name" value="PRK05218.1"/>
    <property type="match status" value="1"/>
</dbReference>
<feature type="region of interest" description="Disordered" evidence="6">
    <location>
        <begin position="261"/>
        <end position="305"/>
    </location>
</feature>
<feature type="binding site" evidence="5">
    <location>
        <position position="218"/>
    </location>
    <ligand>
        <name>ATP</name>
        <dbReference type="ChEBI" id="CHEBI:30616"/>
    </ligand>
</feature>
<feature type="region of interest" description="Disordered" evidence="6">
    <location>
        <begin position="732"/>
        <end position="777"/>
    </location>
</feature>
<accession>F4PTJ0</accession>
<feature type="compositionally biased region" description="Acidic residues" evidence="6">
    <location>
        <begin position="262"/>
        <end position="298"/>
    </location>
</feature>
<protein>
    <submittedName>
        <fullName evidence="9">Heat shock protein Hsp90 family protein</fullName>
    </submittedName>
</protein>
<dbReference type="PANTHER" id="PTHR11528">
    <property type="entry name" value="HEAT SHOCK PROTEIN 90 FAMILY MEMBER"/>
    <property type="match status" value="1"/>
</dbReference>
<dbReference type="STRING" id="1054147.F4PTJ0"/>
<feature type="binding site" evidence="5">
    <location>
        <position position="425"/>
    </location>
    <ligand>
        <name>ATP</name>
        <dbReference type="ChEBI" id="CHEBI:30616"/>
    </ligand>
</feature>
<feature type="binding site" evidence="5">
    <location>
        <position position="74"/>
    </location>
    <ligand>
        <name>ATP</name>
        <dbReference type="ChEBI" id="CHEBI:30616"/>
    </ligand>
</feature>
<feature type="binding site" evidence="5">
    <location>
        <position position="78"/>
    </location>
    <ligand>
        <name>ATP</name>
        <dbReference type="ChEBI" id="CHEBI:30616"/>
    </ligand>
</feature>
<evidence type="ECO:0000256" key="6">
    <source>
        <dbReference type="SAM" id="MobiDB-lite"/>
    </source>
</evidence>
<comment type="similarity">
    <text evidence="1">Belongs to the heat shock protein 90 family.</text>
</comment>
<evidence type="ECO:0000256" key="3">
    <source>
        <dbReference type="ARBA" id="ARBA00022840"/>
    </source>
</evidence>
<dbReference type="InterPro" id="IPR001404">
    <property type="entry name" value="Hsp90_fam"/>
</dbReference>
<keyword evidence="10" id="KW-1185">Reference proteome</keyword>
<dbReference type="InterPro" id="IPR020575">
    <property type="entry name" value="Hsp90_N"/>
</dbReference>
<dbReference type="Gene3D" id="1.20.120.790">
    <property type="entry name" value="Heat shock protein 90, C-terminal domain"/>
    <property type="match status" value="1"/>
</dbReference>
<dbReference type="InterPro" id="IPR003594">
    <property type="entry name" value="HATPase_dom"/>
</dbReference>
<dbReference type="KEGG" id="dfa:DFA_00737"/>
<dbReference type="Pfam" id="PF00183">
    <property type="entry name" value="HSP90"/>
    <property type="match status" value="1"/>
</dbReference>
<keyword evidence="7" id="KW-0732">Signal</keyword>
<dbReference type="Gene3D" id="3.30.565.10">
    <property type="entry name" value="Histidine kinase-like ATPase, C-terminal domain"/>
    <property type="match status" value="1"/>
</dbReference>
<name>F4PTJ0_CACFS</name>
<feature type="binding site" evidence="5">
    <location>
        <begin position="166"/>
        <end position="171"/>
    </location>
    <ligand>
        <name>ATP</name>
        <dbReference type="ChEBI" id="CHEBI:30616"/>
    </ligand>
</feature>
<dbReference type="PRINTS" id="PR00775">
    <property type="entry name" value="HEATSHOCK90"/>
</dbReference>
<dbReference type="OrthoDB" id="5426351at2759"/>
<feature type="signal peptide" evidence="7">
    <location>
        <begin position="1"/>
        <end position="28"/>
    </location>
</feature>
<evidence type="ECO:0000256" key="5">
    <source>
        <dbReference type="PIRSR" id="PIRSR002583-1"/>
    </source>
</evidence>
<dbReference type="SUPFAM" id="SSF54211">
    <property type="entry name" value="Ribosomal protein S5 domain 2-like"/>
    <property type="match status" value="1"/>
</dbReference>
<keyword evidence="9" id="KW-0346">Stress response</keyword>
<dbReference type="GO" id="GO:0051082">
    <property type="term" value="F:unfolded protein binding"/>
    <property type="evidence" value="ECO:0007669"/>
    <property type="project" value="InterPro"/>
</dbReference>
<reference evidence="10" key="1">
    <citation type="journal article" date="2011" name="Genome Res.">
        <title>Phylogeny-wide analysis of social amoeba genomes highlights ancient origins for complex intercellular communication.</title>
        <authorList>
            <person name="Heidel A.J."/>
            <person name="Lawal H.M."/>
            <person name="Felder M."/>
            <person name="Schilde C."/>
            <person name="Helps N.R."/>
            <person name="Tunggal B."/>
            <person name="Rivero F."/>
            <person name="John U."/>
            <person name="Schleicher M."/>
            <person name="Eichinger L."/>
            <person name="Platzer M."/>
            <person name="Noegel A.A."/>
            <person name="Schaap P."/>
            <person name="Gloeckner G."/>
        </authorList>
    </citation>
    <scope>NUCLEOTIDE SEQUENCE [LARGE SCALE GENOMIC DNA]</scope>
    <source>
        <strain evidence="10">SH3</strain>
    </source>
</reference>
<dbReference type="CDD" id="cd16927">
    <property type="entry name" value="HATPase_Hsp90-like"/>
    <property type="match status" value="1"/>
</dbReference>